<keyword evidence="1" id="KW-0812">Transmembrane</keyword>
<evidence type="ECO:0000313" key="3">
    <source>
        <dbReference type="EMBL" id="SET95920.1"/>
    </source>
</evidence>
<dbReference type="STRING" id="1334629.MFUL124B02_36825"/>
<sequence length="441" mass="49116">MSERTQTAAALSESRASEGDLRRRLEGRVELIESALRCYRLLAEQLESRRWRRKVCAAPSLLREVRELEGSLTEALERTERRCELEGWPADARIPTSARRVRDLRARVSTLVDQRLDELLRRPESLPLRDALVKLEEVCLQDVSLARTPGEPFSLRIGSAGGGMQYVLAAQFVLGLFLGMGLFEGLGNSFNWGMALVVTAVALWLLLLLTASLLRRRTPGVLWLTPERLVWLAPGGEPPVVVRLDSLGDGAVEPEGLRGTLTVRGDRYLHLPRFGREKVQRLRVLLELFRVPQVRANASRAERPVVLVTYPAQLRRNNSWTPGQLVLSHRGAYFLPGSGSDVGAVLLKVATGRRLDSRVELTWVLDALRWQPESELDAWLARAIAQSNGAIWASVDVRVSPDVEEEQDVHLSRGKEVLVGKPDSDDRGTVLQLLHGWGVGG</sequence>
<evidence type="ECO:0000313" key="2">
    <source>
        <dbReference type="EMBL" id="GEN07308.1"/>
    </source>
</evidence>
<comment type="caution">
    <text evidence="2">The sequence shown here is derived from an EMBL/GenBank/DDBJ whole genome shotgun (WGS) entry which is preliminary data.</text>
</comment>
<dbReference type="OrthoDB" id="5502392at2"/>
<keyword evidence="1" id="KW-0472">Membrane</keyword>
<dbReference type="Proteomes" id="UP000321514">
    <property type="component" value="Unassembled WGS sequence"/>
</dbReference>
<dbReference type="EMBL" id="BJXR01000023">
    <property type="protein sequence ID" value="GEN07308.1"/>
    <property type="molecule type" value="Genomic_DNA"/>
</dbReference>
<dbReference type="RefSeq" id="WP_143097128.1">
    <property type="nucleotide sequence ID" value="NZ_BJXR01000023.1"/>
</dbReference>
<dbReference type="EMBL" id="FOIB01000004">
    <property type="protein sequence ID" value="SET95920.1"/>
    <property type="molecule type" value="Genomic_DNA"/>
</dbReference>
<proteinExistence type="predicted"/>
<keyword evidence="4" id="KW-1185">Reference proteome</keyword>
<feature type="transmembrane region" description="Helical" evidence="1">
    <location>
        <begin position="166"/>
        <end position="186"/>
    </location>
</feature>
<evidence type="ECO:0000313" key="5">
    <source>
        <dbReference type="Proteomes" id="UP000321514"/>
    </source>
</evidence>
<gene>
    <name evidence="2" type="ORF">MFU01_23450</name>
    <name evidence="3" type="ORF">SAMN05443572_10470</name>
</gene>
<reference evidence="3 4" key="1">
    <citation type="submission" date="2016-10" db="EMBL/GenBank/DDBJ databases">
        <authorList>
            <person name="Varghese N."/>
            <person name="Submissions S."/>
        </authorList>
    </citation>
    <scope>NUCLEOTIDE SEQUENCE [LARGE SCALE GENOMIC DNA]</scope>
    <source>
        <strain evidence="3 4">DSM 16525</strain>
    </source>
</reference>
<protein>
    <submittedName>
        <fullName evidence="2">Uncharacterized protein</fullName>
    </submittedName>
</protein>
<organism evidence="2 5">
    <name type="scientific">Myxococcus fulvus</name>
    <dbReference type="NCBI Taxonomy" id="33"/>
    <lineage>
        <taxon>Bacteria</taxon>
        <taxon>Pseudomonadati</taxon>
        <taxon>Myxococcota</taxon>
        <taxon>Myxococcia</taxon>
        <taxon>Myxococcales</taxon>
        <taxon>Cystobacterineae</taxon>
        <taxon>Myxococcaceae</taxon>
        <taxon>Myxococcus</taxon>
    </lineage>
</organism>
<dbReference type="Proteomes" id="UP000183760">
    <property type="component" value="Unassembled WGS sequence"/>
</dbReference>
<evidence type="ECO:0000313" key="4">
    <source>
        <dbReference type="Proteomes" id="UP000183760"/>
    </source>
</evidence>
<name>A0A511T1Q6_MYXFU</name>
<accession>A0A511T1Q6</accession>
<feature type="transmembrane region" description="Helical" evidence="1">
    <location>
        <begin position="192"/>
        <end position="214"/>
    </location>
</feature>
<keyword evidence="1" id="KW-1133">Transmembrane helix</keyword>
<reference evidence="2 5" key="2">
    <citation type="submission" date="2019-07" db="EMBL/GenBank/DDBJ databases">
        <title>Whole genome shotgun sequence of Myxococcus fulvus NBRC 100333.</title>
        <authorList>
            <person name="Hosoyama A."/>
            <person name="Uohara A."/>
            <person name="Ohji S."/>
            <person name="Ichikawa N."/>
        </authorList>
    </citation>
    <scope>NUCLEOTIDE SEQUENCE [LARGE SCALE GENOMIC DNA]</scope>
    <source>
        <strain evidence="2 5">NBRC 100333</strain>
    </source>
</reference>
<evidence type="ECO:0000256" key="1">
    <source>
        <dbReference type="SAM" id="Phobius"/>
    </source>
</evidence>
<dbReference type="AlphaFoldDB" id="A0A511T1Q6"/>